<evidence type="ECO:0000256" key="4">
    <source>
        <dbReference type="ARBA" id="ARBA00022547"/>
    </source>
</evidence>
<evidence type="ECO:0000256" key="3">
    <source>
        <dbReference type="ARBA" id="ARBA00022448"/>
    </source>
</evidence>
<dbReference type="Proteomes" id="UP001451571">
    <property type="component" value="Chromosome"/>
</dbReference>
<feature type="transmembrane region" description="Helical" evidence="11">
    <location>
        <begin position="79"/>
        <end position="102"/>
    </location>
</feature>
<protein>
    <recommendedName>
        <fullName evidence="11">ATP synthase subunit a</fullName>
    </recommendedName>
    <alternativeName>
        <fullName evidence="11">ATP synthase F0 sector subunit a</fullName>
    </alternativeName>
    <alternativeName>
        <fullName evidence="11">F-ATPase subunit 6</fullName>
    </alternativeName>
</protein>
<evidence type="ECO:0000256" key="7">
    <source>
        <dbReference type="ARBA" id="ARBA00022989"/>
    </source>
</evidence>
<keyword evidence="7 11" id="KW-1133">Transmembrane helix</keyword>
<keyword evidence="6 11" id="KW-0375">Hydrogen ion transport</keyword>
<comment type="similarity">
    <text evidence="2 11">Belongs to the ATPase A chain family.</text>
</comment>
<keyword evidence="11" id="KW-1003">Cell membrane</keyword>
<accession>A0ABZ3EY17</accession>
<feature type="transmembrane region" description="Helical" evidence="11">
    <location>
        <begin position="25"/>
        <end position="42"/>
    </location>
</feature>
<proteinExistence type="inferred from homology"/>
<dbReference type="Pfam" id="PF00119">
    <property type="entry name" value="ATP-synt_A"/>
    <property type="match status" value="1"/>
</dbReference>
<evidence type="ECO:0000256" key="1">
    <source>
        <dbReference type="ARBA" id="ARBA00004141"/>
    </source>
</evidence>
<keyword evidence="10 11" id="KW-0066">ATP synthesis</keyword>
<evidence type="ECO:0000313" key="12">
    <source>
        <dbReference type="EMBL" id="XAH74217.1"/>
    </source>
</evidence>
<dbReference type="InterPro" id="IPR045082">
    <property type="entry name" value="ATP_syn_F0_a_bact/chloroplast"/>
</dbReference>
<evidence type="ECO:0000256" key="10">
    <source>
        <dbReference type="ARBA" id="ARBA00023310"/>
    </source>
</evidence>
<comment type="function">
    <text evidence="11">Key component of the proton channel; it plays a direct role in the translocation of protons across the membrane.</text>
</comment>
<dbReference type="RefSeq" id="WP_342757811.1">
    <property type="nucleotide sequence ID" value="NZ_CP146256.1"/>
</dbReference>
<reference evidence="12 13" key="1">
    <citation type="submission" date="2024-02" db="EMBL/GenBank/DDBJ databases">
        <title>Bacterial strain from lacustrine sediment.</title>
        <authorList>
            <person name="Petit C."/>
            <person name="Fadhlaoui K."/>
        </authorList>
    </citation>
    <scope>NUCLEOTIDE SEQUENCE [LARGE SCALE GENOMIC DNA]</scope>
    <source>
        <strain evidence="12 13">IPX-CK</strain>
    </source>
</reference>
<evidence type="ECO:0000256" key="5">
    <source>
        <dbReference type="ARBA" id="ARBA00022692"/>
    </source>
</evidence>
<feature type="transmembrane region" description="Helical" evidence="11">
    <location>
        <begin position="108"/>
        <end position="127"/>
    </location>
</feature>
<evidence type="ECO:0000256" key="9">
    <source>
        <dbReference type="ARBA" id="ARBA00023136"/>
    </source>
</evidence>
<keyword evidence="9 11" id="KW-0472">Membrane</keyword>
<evidence type="ECO:0000313" key="13">
    <source>
        <dbReference type="Proteomes" id="UP001451571"/>
    </source>
</evidence>
<dbReference type="InterPro" id="IPR000568">
    <property type="entry name" value="ATP_synth_F0_asu"/>
</dbReference>
<dbReference type="PRINTS" id="PR00123">
    <property type="entry name" value="ATPASEA"/>
</dbReference>
<evidence type="ECO:0000256" key="8">
    <source>
        <dbReference type="ARBA" id="ARBA00023065"/>
    </source>
</evidence>
<evidence type="ECO:0000256" key="2">
    <source>
        <dbReference type="ARBA" id="ARBA00006810"/>
    </source>
</evidence>
<name>A0ABZ3EY17_9FIRM</name>
<comment type="subcellular location">
    <subcellularLocation>
        <location evidence="11">Cell membrane</location>
        <topology evidence="11">Multi-pass membrane protein</topology>
    </subcellularLocation>
    <subcellularLocation>
        <location evidence="1">Membrane</location>
        <topology evidence="1">Multi-pass membrane protein</topology>
    </subcellularLocation>
</comment>
<dbReference type="SUPFAM" id="SSF81336">
    <property type="entry name" value="F1F0 ATP synthase subunit A"/>
    <property type="match status" value="1"/>
</dbReference>
<keyword evidence="13" id="KW-1185">Reference proteome</keyword>
<keyword evidence="4 11" id="KW-0138">CF(0)</keyword>
<dbReference type="PANTHER" id="PTHR42823">
    <property type="entry name" value="ATP SYNTHASE SUBUNIT A, CHLOROPLASTIC"/>
    <property type="match status" value="1"/>
</dbReference>
<sequence length="243" mass="26590">MNVEITGAKILLRLPLGIVITETQVNMWLVMIVIALLCRWLTSNLQIKPAGKKQVVAEYLVNIANKFVQDNMGERFKAFAPFIAALFSLAAFCSLSSLLGLYPPTSDLNTTVGWALIVFFLIMYYKIKTNGVKGYLKGLTEPFAILTPFNIIGEFSTPISMAFRLFGNASAGVVISTLLYAALAWLSGIVFQWLPGALAGIPLLQLGLPAILSIYFDLFSSVLQAFIFCILTIIYVSTAASKE</sequence>
<organism evidence="12 13">
    <name type="scientific">Kineothrix sedimenti</name>
    <dbReference type="NCBI Taxonomy" id="3123317"/>
    <lineage>
        <taxon>Bacteria</taxon>
        <taxon>Bacillati</taxon>
        <taxon>Bacillota</taxon>
        <taxon>Clostridia</taxon>
        <taxon>Lachnospirales</taxon>
        <taxon>Lachnospiraceae</taxon>
        <taxon>Kineothrix</taxon>
    </lineage>
</organism>
<feature type="transmembrane region" description="Helical" evidence="11">
    <location>
        <begin position="171"/>
        <end position="194"/>
    </location>
</feature>
<keyword evidence="5 11" id="KW-0812">Transmembrane</keyword>
<dbReference type="InterPro" id="IPR035908">
    <property type="entry name" value="F0_ATP_A_sf"/>
</dbReference>
<gene>
    <name evidence="11" type="primary">atpB</name>
    <name evidence="12" type="ORF">V6984_00140</name>
</gene>
<dbReference type="HAMAP" id="MF_01393">
    <property type="entry name" value="ATP_synth_a_bact"/>
    <property type="match status" value="1"/>
</dbReference>
<dbReference type="CDD" id="cd00310">
    <property type="entry name" value="ATP-synt_Fo_a_6"/>
    <property type="match status" value="1"/>
</dbReference>
<dbReference type="PANTHER" id="PTHR42823:SF3">
    <property type="entry name" value="ATP SYNTHASE SUBUNIT A, CHLOROPLASTIC"/>
    <property type="match status" value="1"/>
</dbReference>
<dbReference type="EMBL" id="CP146256">
    <property type="protein sequence ID" value="XAH74217.1"/>
    <property type="molecule type" value="Genomic_DNA"/>
</dbReference>
<keyword evidence="3 11" id="KW-0813">Transport</keyword>
<feature type="transmembrane region" description="Helical" evidence="11">
    <location>
        <begin position="214"/>
        <end position="236"/>
    </location>
</feature>
<evidence type="ECO:0000256" key="6">
    <source>
        <dbReference type="ARBA" id="ARBA00022781"/>
    </source>
</evidence>
<keyword evidence="8 11" id="KW-0406">Ion transport</keyword>
<dbReference type="Gene3D" id="1.20.120.220">
    <property type="entry name" value="ATP synthase, F0 complex, subunit A"/>
    <property type="match status" value="1"/>
</dbReference>
<evidence type="ECO:0000256" key="11">
    <source>
        <dbReference type="HAMAP-Rule" id="MF_01393"/>
    </source>
</evidence>